<protein>
    <submittedName>
        <fullName evidence="1">Uncharacterized protein</fullName>
    </submittedName>
</protein>
<name>A0A2K8KI36_9MOLU</name>
<organism evidence="1 2">
    <name type="scientific">Spiroplasma clarkii</name>
    <dbReference type="NCBI Taxonomy" id="2139"/>
    <lineage>
        <taxon>Bacteria</taxon>
        <taxon>Bacillati</taxon>
        <taxon>Mycoplasmatota</taxon>
        <taxon>Mollicutes</taxon>
        <taxon>Entomoplasmatales</taxon>
        <taxon>Spiroplasmataceae</taxon>
        <taxon>Spiroplasma</taxon>
    </lineage>
</organism>
<evidence type="ECO:0000313" key="2">
    <source>
        <dbReference type="Proteomes" id="UP000231179"/>
    </source>
</evidence>
<reference evidence="1 2" key="1">
    <citation type="submission" date="2017-11" db="EMBL/GenBank/DDBJ databases">
        <title>Complete genome sequence of Spiroplasma clarkii CN-5 (DSM 19994).</title>
        <authorList>
            <person name="Tsai Y.-M."/>
            <person name="Chang A."/>
            <person name="Lo W.-S."/>
            <person name="Kuo C.-H."/>
        </authorList>
    </citation>
    <scope>NUCLEOTIDE SEQUENCE [LARGE SCALE GENOMIC DNA]</scope>
    <source>
        <strain evidence="1 2">CN-5</strain>
    </source>
</reference>
<dbReference type="AlphaFoldDB" id="A0A2K8KI36"/>
<evidence type="ECO:0000313" key="1">
    <source>
        <dbReference type="EMBL" id="ATX71353.1"/>
    </source>
</evidence>
<dbReference type="Proteomes" id="UP000231179">
    <property type="component" value="Chromosome"/>
</dbReference>
<gene>
    <name evidence="1" type="ORF">SCLAR_v1c10530</name>
</gene>
<dbReference type="EMBL" id="CP024870">
    <property type="protein sequence ID" value="ATX71353.1"/>
    <property type="molecule type" value="Genomic_DNA"/>
</dbReference>
<dbReference type="RefSeq" id="WP_100254893.1">
    <property type="nucleotide sequence ID" value="NZ_CP024870.1"/>
</dbReference>
<sequence>MKKLLLPIAITAFGITPITQLSTESWKEKDYVRIVLTKNYNYDETDRVDAGTGDWAWNKTSQAHTIFTNNYTIDFQKEQEEYPSIFQNMVVEFDISGSMVDIYYKKLIPSGSIVSISYSEFGYRDEGKEVAKTIGYARSQVDGDFVEATYSVKYMYTAYNKQLNFHIVMDSYAVNGGNGAINTAGKGTNRLMFNSAKIAFDM</sequence>
<accession>A0A2K8KI36</accession>
<keyword evidence="2" id="KW-1185">Reference proteome</keyword>
<proteinExistence type="predicted"/>